<dbReference type="EMBL" id="ANFM02000024">
    <property type="protein sequence ID" value="EOD79138.1"/>
    <property type="molecule type" value="Genomic_DNA"/>
</dbReference>
<organism evidence="1 2">
    <name type="scientific">Grimontia indica</name>
    <dbReference type="NCBI Taxonomy" id="1056512"/>
    <lineage>
        <taxon>Bacteria</taxon>
        <taxon>Pseudomonadati</taxon>
        <taxon>Pseudomonadota</taxon>
        <taxon>Gammaproteobacteria</taxon>
        <taxon>Vibrionales</taxon>
        <taxon>Vibrionaceae</taxon>
        <taxon>Grimontia</taxon>
    </lineage>
</organism>
<accession>R1GSC9</accession>
<sequence>MHEAGQLYQFLLKQTDKEKAPQFDCGASFILGKFYRLLR</sequence>
<protein>
    <submittedName>
        <fullName evidence="1">Uncharacterized protein</fullName>
    </submittedName>
</protein>
<proteinExistence type="predicted"/>
<reference evidence="1 2" key="1">
    <citation type="journal article" date="2014" name="PLoS ONE">
        <title>Grimontia indica AK16(T), sp. nov., Isolated from a Seawater Sample Reports the Presence of Pathogenic Genes Similar to Vibrio Genus.</title>
        <authorList>
            <person name="Singh A."/>
            <person name="Vaidya B."/>
            <person name="Khatri I."/>
            <person name="Srinivas T.N."/>
            <person name="Subramanian S."/>
            <person name="Korpole S."/>
            <person name="Pinnaka A.K."/>
        </authorList>
    </citation>
    <scope>NUCLEOTIDE SEQUENCE [LARGE SCALE GENOMIC DNA]</scope>
    <source>
        <strain evidence="1 2">AK16</strain>
    </source>
</reference>
<gene>
    <name evidence="1" type="ORF">D515_02055</name>
</gene>
<evidence type="ECO:0000313" key="2">
    <source>
        <dbReference type="Proteomes" id="UP000011223"/>
    </source>
</evidence>
<evidence type="ECO:0000313" key="1">
    <source>
        <dbReference type="EMBL" id="EOD79138.1"/>
    </source>
</evidence>
<comment type="caution">
    <text evidence="1">The sequence shown here is derived from an EMBL/GenBank/DDBJ whole genome shotgun (WGS) entry which is preliminary data.</text>
</comment>
<name>R1GSC9_9GAMM</name>
<dbReference type="AlphaFoldDB" id="R1GSC9"/>
<dbReference type="Proteomes" id="UP000011223">
    <property type="component" value="Unassembled WGS sequence"/>
</dbReference>
<keyword evidence="2" id="KW-1185">Reference proteome</keyword>